<comment type="caution">
    <text evidence="1">The sequence shown here is derived from an EMBL/GenBank/DDBJ whole genome shotgun (WGS) entry which is preliminary data.</text>
</comment>
<evidence type="ECO:0000313" key="2">
    <source>
        <dbReference type="Proteomes" id="UP001301388"/>
    </source>
</evidence>
<dbReference type="Proteomes" id="UP001301388">
    <property type="component" value="Unassembled WGS sequence"/>
</dbReference>
<proteinExistence type="predicted"/>
<accession>A0ABU5TJL6</accession>
<organism evidence="1 2">
    <name type="scientific">Pseudanabaena galeata UHCC 0370</name>
    <dbReference type="NCBI Taxonomy" id="3110310"/>
    <lineage>
        <taxon>Bacteria</taxon>
        <taxon>Bacillati</taxon>
        <taxon>Cyanobacteriota</taxon>
        <taxon>Cyanophyceae</taxon>
        <taxon>Pseudanabaenales</taxon>
        <taxon>Pseudanabaenaceae</taxon>
        <taxon>Pseudanabaena</taxon>
    </lineage>
</organism>
<sequence>MLAPADRLSLRCGVWAIALPFSDRSDMRKWWRYAYVPAYKIR</sequence>
<reference evidence="1 2" key="1">
    <citation type="submission" date="2023-12" db="EMBL/GenBank/DDBJ databases">
        <title>Baltic Sea Cyanobacteria.</title>
        <authorList>
            <person name="Delbaje E."/>
            <person name="Fewer D.P."/>
            <person name="Shishido T.K."/>
        </authorList>
    </citation>
    <scope>NUCLEOTIDE SEQUENCE [LARGE SCALE GENOMIC DNA]</scope>
    <source>
        <strain evidence="1 2">UHCC 0370</strain>
    </source>
</reference>
<name>A0ABU5TJL6_9CYAN</name>
<keyword evidence="2" id="KW-1185">Reference proteome</keyword>
<evidence type="ECO:0000313" key="1">
    <source>
        <dbReference type="EMBL" id="MEA5478481.1"/>
    </source>
</evidence>
<dbReference type="RefSeq" id="WP_323261969.1">
    <property type="nucleotide sequence ID" value="NZ_JAYGIE010000075.1"/>
</dbReference>
<gene>
    <name evidence="1" type="ORF">VB774_12705</name>
</gene>
<protein>
    <submittedName>
        <fullName evidence="1">Uncharacterized protein</fullName>
    </submittedName>
</protein>
<dbReference type="EMBL" id="JAYGIE010000075">
    <property type="protein sequence ID" value="MEA5478481.1"/>
    <property type="molecule type" value="Genomic_DNA"/>
</dbReference>